<keyword evidence="3" id="KW-1185">Reference proteome</keyword>
<feature type="region of interest" description="Disordered" evidence="1">
    <location>
        <begin position="279"/>
        <end position="388"/>
    </location>
</feature>
<feature type="region of interest" description="Disordered" evidence="1">
    <location>
        <begin position="213"/>
        <end position="244"/>
    </location>
</feature>
<gene>
    <name evidence="2" type="ORF">F5147DRAFT_725756</name>
</gene>
<feature type="compositionally biased region" description="Basic and acidic residues" evidence="1">
    <location>
        <begin position="344"/>
        <end position="371"/>
    </location>
</feature>
<proteinExistence type="predicted"/>
<feature type="compositionally biased region" description="Polar residues" evidence="1">
    <location>
        <begin position="280"/>
        <end position="294"/>
    </location>
</feature>
<dbReference type="EMBL" id="JABBWM010000110">
    <property type="protein sequence ID" value="KAG2089632.1"/>
    <property type="molecule type" value="Genomic_DNA"/>
</dbReference>
<feature type="compositionally biased region" description="Polar residues" evidence="1">
    <location>
        <begin position="1"/>
        <end position="31"/>
    </location>
</feature>
<organism evidence="2 3">
    <name type="scientific">Suillus discolor</name>
    <dbReference type="NCBI Taxonomy" id="1912936"/>
    <lineage>
        <taxon>Eukaryota</taxon>
        <taxon>Fungi</taxon>
        <taxon>Dikarya</taxon>
        <taxon>Basidiomycota</taxon>
        <taxon>Agaricomycotina</taxon>
        <taxon>Agaricomycetes</taxon>
        <taxon>Agaricomycetidae</taxon>
        <taxon>Boletales</taxon>
        <taxon>Suillineae</taxon>
        <taxon>Suillaceae</taxon>
        <taxon>Suillus</taxon>
    </lineage>
</organism>
<feature type="region of interest" description="Disordered" evidence="1">
    <location>
        <begin position="171"/>
        <end position="197"/>
    </location>
</feature>
<comment type="caution">
    <text evidence="2">The sequence shown here is derived from an EMBL/GenBank/DDBJ whole genome shotgun (WGS) entry which is preliminary data.</text>
</comment>
<dbReference type="OrthoDB" id="2536714at2759"/>
<dbReference type="Proteomes" id="UP000823399">
    <property type="component" value="Unassembled WGS sequence"/>
</dbReference>
<evidence type="ECO:0000313" key="2">
    <source>
        <dbReference type="EMBL" id="KAG2089632.1"/>
    </source>
</evidence>
<sequence length="531" mass="58511">MHASNVVETSDSTNASTSQDDSELSSHASQPFTPPRGRTRYPDTLARVPLHRRGTSKTYERLEDLLREAGYKETRVFTPESERHTDHAIDKHTSNVRGGVGTVVGFLAGLVSRNSSMAREPISSKDLHSQPPSPLAHIKALHPSSSASSYSFNTSPESLRKHSRFHATRNLFPETPGQSLAPNAYIPHQSSSNFSKDAPNAHAYLRHMASAPNIQPLAKRPSSSNVSLRSHRTPHAQPRSSRRNVVLTSDDIIETDDPPPLPRNWMESVAKALLSGVPETASTRKMNSTFSEVTNRPKEQRRPPLLCAQVQEQRAGTTEGKVSQTSVVCRSAPASRAGSRVRRTGAEYDESRHRRDDERRRRNKREEELRKGQGKGKGKRKNQIWKARVLPAHPLKMWTTTEDEGELDLGKDTSSIRSLRKHLHPPSTAGSLRGQPPTSTTISTTNSTINGQLSSFAPDSRGHIWLDDSWGTSRGRRWVVGEEDDDEGDGYGNGNANGALSASEIGGTGIRTRAGMKRRRGLPGAWAQWGS</sequence>
<reference evidence="2" key="1">
    <citation type="journal article" date="2020" name="New Phytol.">
        <title>Comparative genomics reveals dynamic genome evolution in host specialist ectomycorrhizal fungi.</title>
        <authorList>
            <person name="Lofgren L.A."/>
            <person name="Nguyen N.H."/>
            <person name="Vilgalys R."/>
            <person name="Ruytinx J."/>
            <person name="Liao H.L."/>
            <person name="Branco S."/>
            <person name="Kuo A."/>
            <person name="LaButti K."/>
            <person name="Lipzen A."/>
            <person name="Andreopoulos W."/>
            <person name="Pangilinan J."/>
            <person name="Riley R."/>
            <person name="Hundley H."/>
            <person name="Na H."/>
            <person name="Barry K."/>
            <person name="Grigoriev I.V."/>
            <person name="Stajich J.E."/>
            <person name="Kennedy P.G."/>
        </authorList>
    </citation>
    <scope>NUCLEOTIDE SEQUENCE</scope>
    <source>
        <strain evidence="2">FC423</strain>
    </source>
</reference>
<protein>
    <submittedName>
        <fullName evidence="2">Uncharacterized protein</fullName>
    </submittedName>
</protein>
<feature type="compositionally biased region" description="Polar residues" evidence="1">
    <location>
        <begin position="310"/>
        <end position="328"/>
    </location>
</feature>
<feature type="region of interest" description="Disordered" evidence="1">
    <location>
        <begin position="421"/>
        <end position="461"/>
    </location>
</feature>
<dbReference type="RefSeq" id="XP_041285971.1">
    <property type="nucleotide sequence ID" value="XM_041439134.1"/>
</dbReference>
<feature type="region of interest" description="Disordered" evidence="1">
    <location>
        <begin position="1"/>
        <end position="55"/>
    </location>
</feature>
<feature type="compositionally biased region" description="Low complexity" evidence="1">
    <location>
        <begin position="438"/>
        <end position="450"/>
    </location>
</feature>
<feature type="region of interest" description="Disordered" evidence="1">
    <location>
        <begin position="482"/>
        <end position="531"/>
    </location>
</feature>
<feature type="compositionally biased region" description="Basic residues" evidence="1">
    <location>
        <begin position="372"/>
        <end position="383"/>
    </location>
</feature>
<dbReference type="GeneID" id="64701393"/>
<evidence type="ECO:0000313" key="3">
    <source>
        <dbReference type="Proteomes" id="UP000823399"/>
    </source>
</evidence>
<evidence type="ECO:0000256" key="1">
    <source>
        <dbReference type="SAM" id="MobiDB-lite"/>
    </source>
</evidence>
<accession>A0A9P7JMP6</accession>
<dbReference type="AlphaFoldDB" id="A0A9P7JMP6"/>
<name>A0A9P7JMP6_9AGAM</name>